<gene>
    <name evidence="2" type="primary">PARPA_04215.1 scaffold 12477</name>
</gene>
<feature type="compositionally biased region" description="Basic and acidic residues" evidence="1">
    <location>
        <begin position="7"/>
        <end position="20"/>
    </location>
</feature>
<feature type="region of interest" description="Disordered" evidence="1">
    <location>
        <begin position="182"/>
        <end position="209"/>
    </location>
</feature>
<dbReference type="OrthoDB" id="2247785at2759"/>
<evidence type="ECO:0000313" key="2">
    <source>
        <dbReference type="EMBL" id="CEP10499.1"/>
    </source>
</evidence>
<protein>
    <submittedName>
        <fullName evidence="2">Uncharacterized protein</fullName>
    </submittedName>
</protein>
<feature type="region of interest" description="Disordered" evidence="1">
    <location>
        <begin position="60"/>
        <end position="96"/>
    </location>
</feature>
<evidence type="ECO:0000256" key="1">
    <source>
        <dbReference type="SAM" id="MobiDB-lite"/>
    </source>
</evidence>
<feature type="region of interest" description="Disordered" evidence="1">
    <location>
        <begin position="1"/>
        <end position="40"/>
    </location>
</feature>
<dbReference type="Proteomes" id="UP000054107">
    <property type="component" value="Unassembled WGS sequence"/>
</dbReference>
<name>A0A0B7N632_9FUNG</name>
<keyword evidence="3" id="KW-1185">Reference proteome</keyword>
<dbReference type="EMBL" id="LN724412">
    <property type="protein sequence ID" value="CEP10499.1"/>
    <property type="molecule type" value="Genomic_DNA"/>
</dbReference>
<sequence length="209" mass="23615">MPITRSQQREIDRKEREAKQETVSLRTAVEASLTKWPAGLDRLEKKMNDLNTSDDLLLHNAHQNKKYHQGRPLGREHTDPMNQPQNMDPPSISDTSKVPKFTAAAIKKYQAHRLESMFYTQSSDTEASTNSTTFISHSSGDSTTVLSFPRDPLSSLTVNSELDELRLRHNSDDLIQVVERRLSASSTTYQTDSSTTENFSISDRHSPVP</sequence>
<reference evidence="2 3" key="1">
    <citation type="submission" date="2014-09" db="EMBL/GenBank/DDBJ databases">
        <authorList>
            <person name="Ellenberger Sabrina"/>
        </authorList>
    </citation>
    <scope>NUCLEOTIDE SEQUENCE [LARGE SCALE GENOMIC DNA]</scope>
    <source>
        <strain evidence="2 3">CBS 412.66</strain>
    </source>
</reference>
<feature type="compositionally biased region" description="Polar residues" evidence="1">
    <location>
        <begin position="80"/>
        <end position="96"/>
    </location>
</feature>
<accession>A0A0B7N632</accession>
<evidence type="ECO:0000313" key="3">
    <source>
        <dbReference type="Proteomes" id="UP000054107"/>
    </source>
</evidence>
<dbReference type="AlphaFoldDB" id="A0A0B7N632"/>
<organism evidence="2 3">
    <name type="scientific">Parasitella parasitica</name>
    <dbReference type="NCBI Taxonomy" id="35722"/>
    <lineage>
        <taxon>Eukaryota</taxon>
        <taxon>Fungi</taxon>
        <taxon>Fungi incertae sedis</taxon>
        <taxon>Mucoromycota</taxon>
        <taxon>Mucoromycotina</taxon>
        <taxon>Mucoromycetes</taxon>
        <taxon>Mucorales</taxon>
        <taxon>Mucorineae</taxon>
        <taxon>Mucoraceae</taxon>
        <taxon>Parasitella</taxon>
    </lineage>
</organism>
<proteinExistence type="predicted"/>
<feature type="compositionally biased region" description="Low complexity" evidence="1">
    <location>
        <begin position="183"/>
        <end position="196"/>
    </location>
</feature>